<protein>
    <recommendedName>
        <fullName evidence="6">TonB dependent receptor</fullName>
    </recommendedName>
</protein>
<evidence type="ECO:0000256" key="3">
    <source>
        <dbReference type="ARBA" id="ARBA00023237"/>
    </source>
</evidence>
<reference evidence="4" key="1">
    <citation type="submission" date="2021-06" db="EMBL/GenBank/DDBJ databases">
        <title>44 bacteria genomes isolated from Dapeng, Shenzhen.</title>
        <authorList>
            <person name="Zheng W."/>
            <person name="Yu S."/>
            <person name="Huang Y."/>
        </authorList>
    </citation>
    <scope>NUCLEOTIDE SEQUENCE</scope>
    <source>
        <strain evidence="4">DP5N28-2</strain>
    </source>
</reference>
<dbReference type="Proteomes" id="UP000753961">
    <property type="component" value="Unassembled WGS sequence"/>
</dbReference>
<comment type="subcellular location">
    <subcellularLocation>
        <location evidence="1">Cell outer membrane</location>
    </subcellularLocation>
</comment>
<evidence type="ECO:0000256" key="2">
    <source>
        <dbReference type="ARBA" id="ARBA00023136"/>
    </source>
</evidence>
<sequence length="553" mass="62576">MKTHYHQQIGRNRKLSAIFGLLFIVSVCAPAMYAQGDLPTSEVEVVKQFEARLIESQRIPVEPGEVVVKPLPHNFDYDVIDHQESISYDPPVIKPRGYRTGKGPEAYRGFLKAGAGWPLNYLGQFGYRFDLDRDRNANVYADLRGLNDGKIENRKVMNANVKGDMNWYTDLGLKLNGFAGYQRDMYHYYNPPVYVDSLTTNKVSYSDFSIGASLKNYEENALGIDYEIGLEGKFLKSSFAQKNHTFNIQGKVSKSFGESVLLEVGLASYNDSYEEIKKIKQNYFELNPVLSYSTGRFRLSGGVYVLSSGDDASIKPDAEIEYGILPNRLHAFIGADGGYQINSLRSLITENPFMAHTMDSLQITNTNHYYGGVKGTISAITYNLQGGYRLRKDLPIFQLDPPINPLEPHFLLYAPVFDDAQNIYGELSVSMPLLDNLNLYTLIRYDHYEMDVLPEAYYIPSTKVQLGGKYSMLEGRLNLGADFSFLTAVKYPENEFEKPNAVFDINLNGEYLFTDNFGAFIQLNNLADSRYIRWQDYEGLGLNVLAGISVRFK</sequence>
<dbReference type="RefSeq" id="WP_222578617.1">
    <property type="nucleotide sequence ID" value="NZ_JAHVHU010000004.1"/>
</dbReference>
<organism evidence="4 5">
    <name type="scientific">Membranihabitans marinus</name>
    <dbReference type="NCBI Taxonomy" id="1227546"/>
    <lineage>
        <taxon>Bacteria</taxon>
        <taxon>Pseudomonadati</taxon>
        <taxon>Bacteroidota</taxon>
        <taxon>Saprospiria</taxon>
        <taxon>Saprospirales</taxon>
        <taxon>Saprospiraceae</taxon>
        <taxon>Membranihabitans</taxon>
    </lineage>
</organism>
<evidence type="ECO:0000313" key="4">
    <source>
        <dbReference type="EMBL" id="MBY5957093.1"/>
    </source>
</evidence>
<evidence type="ECO:0000256" key="1">
    <source>
        <dbReference type="ARBA" id="ARBA00004442"/>
    </source>
</evidence>
<keyword evidence="5" id="KW-1185">Reference proteome</keyword>
<comment type="caution">
    <text evidence="4">The sequence shown here is derived from an EMBL/GenBank/DDBJ whole genome shotgun (WGS) entry which is preliminary data.</text>
</comment>
<dbReference type="SUPFAM" id="SSF56935">
    <property type="entry name" value="Porins"/>
    <property type="match status" value="1"/>
</dbReference>
<dbReference type="EMBL" id="JAHVHU010000004">
    <property type="protein sequence ID" value="MBY5957093.1"/>
    <property type="molecule type" value="Genomic_DNA"/>
</dbReference>
<name>A0A953HSH6_9BACT</name>
<accession>A0A953HSH6</accession>
<dbReference type="GO" id="GO:0009279">
    <property type="term" value="C:cell outer membrane"/>
    <property type="evidence" value="ECO:0007669"/>
    <property type="project" value="UniProtKB-SubCell"/>
</dbReference>
<keyword evidence="3" id="KW-0998">Cell outer membrane</keyword>
<evidence type="ECO:0000313" key="5">
    <source>
        <dbReference type="Proteomes" id="UP000753961"/>
    </source>
</evidence>
<dbReference type="AlphaFoldDB" id="A0A953HSH6"/>
<proteinExistence type="predicted"/>
<keyword evidence="2" id="KW-0472">Membrane</keyword>
<dbReference type="InterPro" id="IPR036942">
    <property type="entry name" value="Beta-barrel_TonB_sf"/>
</dbReference>
<dbReference type="Gene3D" id="2.40.170.20">
    <property type="entry name" value="TonB-dependent receptor, beta-barrel domain"/>
    <property type="match status" value="1"/>
</dbReference>
<gene>
    <name evidence="4" type="ORF">KUV50_03025</name>
</gene>
<evidence type="ECO:0008006" key="6">
    <source>
        <dbReference type="Google" id="ProtNLM"/>
    </source>
</evidence>